<evidence type="ECO:0000256" key="3">
    <source>
        <dbReference type="ARBA" id="ARBA00011852"/>
    </source>
</evidence>
<dbReference type="InterPro" id="IPR041694">
    <property type="entry name" value="ADH_N_2"/>
</dbReference>
<evidence type="ECO:0000256" key="33">
    <source>
        <dbReference type="ARBA" id="ARBA00049179"/>
    </source>
</evidence>
<dbReference type="InterPro" id="IPR012445">
    <property type="entry name" value="ATG101"/>
</dbReference>
<evidence type="ECO:0000256" key="14">
    <source>
        <dbReference type="ARBA" id="ARBA00023098"/>
    </source>
</evidence>
<evidence type="ECO:0000256" key="12">
    <source>
        <dbReference type="ARBA" id="ARBA00022990"/>
    </source>
</evidence>
<evidence type="ECO:0000256" key="29">
    <source>
        <dbReference type="ARBA" id="ARBA00048591"/>
    </source>
</evidence>
<keyword evidence="8" id="KW-0644">Prostaglandin metabolism</keyword>
<reference evidence="36" key="1">
    <citation type="submission" date="2021-11" db="EMBL/GenBank/DDBJ databases">
        <authorList>
            <person name="Schell T."/>
        </authorList>
    </citation>
    <scope>NUCLEOTIDE SEQUENCE</scope>
    <source>
        <strain evidence="36">M5</strain>
    </source>
</reference>
<comment type="caution">
    <text evidence="36">The sequence shown here is derived from an EMBL/GenBank/DDBJ whole genome shotgun (WGS) entry which is preliminary data.</text>
</comment>
<evidence type="ECO:0000256" key="18">
    <source>
        <dbReference type="ARBA" id="ARBA00032297"/>
    </source>
</evidence>
<evidence type="ECO:0000256" key="8">
    <source>
        <dbReference type="ARBA" id="ARBA00022501"/>
    </source>
</evidence>
<dbReference type="Proteomes" id="UP000789390">
    <property type="component" value="Unassembled WGS sequence"/>
</dbReference>
<evidence type="ECO:0000256" key="11">
    <source>
        <dbReference type="ARBA" id="ARBA00022857"/>
    </source>
</evidence>
<dbReference type="FunFam" id="3.40.50.720:FF:000121">
    <property type="entry name" value="Prostaglandin reductase 2"/>
    <property type="match status" value="1"/>
</dbReference>
<dbReference type="EC" id="1.3.1.48" evidence="4"/>
<evidence type="ECO:0000256" key="20">
    <source>
        <dbReference type="ARBA" id="ARBA00047461"/>
    </source>
</evidence>
<comment type="catalytic activity">
    <reaction evidence="20">
        <text>octanal + NADP(+) = (2E)-octenal + NADPH + H(+)</text>
        <dbReference type="Rhea" id="RHEA:50780"/>
        <dbReference type="ChEBI" id="CHEBI:15378"/>
        <dbReference type="ChEBI" id="CHEBI:17935"/>
        <dbReference type="ChEBI" id="CHEBI:57783"/>
        <dbReference type="ChEBI" id="CHEBI:58349"/>
        <dbReference type="ChEBI" id="CHEBI:61748"/>
    </reaction>
    <physiologicalReaction direction="right-to-left" evidence="20">
        <dbReference type="Rhea" id="RHEA:50782"/>
    </physiologicalReaction>
</comment>
<comment type="catalytic activity">
    <reaction evidence="31">
        <text>(5S,12S)-dihydroxy-(6E,10E,12E,14Z)-eicosatetraenoate + NADP(+) = 12-oxo-(5S)-hydroxy-(6E,8E,10E,14Z)-eicosatetraenoate + NADPH + H(+)</text>
        <dbReference type="Rhea" id="RHEA:51212"/>
        <dbReference type="ChEBI" id="CHEBI:15378"/>
        <dbReference type="ChEBI" id="CHEBI:57783"/>
        <dbReference type="ChEBI" id="CHEBI:58349"/>
        <dbReference type="ChEBI" id="CHEBI:133974"/>
        <dbReference type="ChEBI" id="CHEBI:133975"/>
    </reaction>
    <physiologicalReaction direction="left-to-right" evidence="31">
        <dbReference type="Rhea" id="RHEA:51213"/>
    </physiologicalReaction>
</comment>
<dbReference type="InterPro" id="IPR045010">
    <property type="entry name" value="MDR_fam"/>
</dbReference>
<comment type="catalytic activity">
    <reaction evidence="22">
        <text>pentan-2-one + NADP(+) = (E)-pent-3-en-2-one + NADPH + H(+)</text>
        <dbReference type="Rhea" id="RHEA:50788"/>
        <dbReference type="ChEBI" id="CHEBI:15378"/>
        <dbReference type="ChEBI" id="CHEBI:16472"/>
        <dbReference type="ChEBI" id="CHEBI:57783"/>
        <dbReference type="ChEBI" id="CHEBI:58349"/>
        <dbReference type="ChEBI" id="CHEBI:145276"/>
    </reaction>
    <physiologicalReaction direction="right-to-left" evidence="22">
        <dbReference type="Rhea" id="RHEA:50790"/>
    </physiologicalReaction>
</comment>
<dbReference type="PANTHER" id="PTHR43205">
    <property type="entry name" value="PROSTAGLANDIN REDUCTASE"/>
    <property type="match status" value="1"/>
</dbReference>
<dbReference type="Gene3D" id="3.40.50.720">
    <property type="entry name" value="NAD(P)-binding Rossmann-like Domain"/>
    <property type="match status" value="1"/>
</dbReference>
<dbReference type="Pfam" id="PF00107">
    <property type="entry name" value="ADH_zinc_N"/>
    <property type="match status" value="1"/>
</dbReference>
<dbReference type="GO" id="GO:0032440">
    <property type="term" value="F:2-alkenal reductase [NAD(P)H] activity"/>
    <property type="evidence" value="ECO:0007669"/>
    <property type="project" value="UniProtKB-EC"/>
</dbReference>
<organism evidence="36 37">
    <name type="scientific">Daphnia galeata</name>
    <dbReference type="NCBI Taxonomy" id="27404"/>
    <lineage>
        <taxon>Eukaryota</taxon>
        <taxon>Metazoa</taxon>
        <taxon>Ecdysozoa</taxon>
        <taxon>Arthropoda</taxon>
        <taxon>Crustacea</taxon>
        <taxon>Branchiopoda</taxon>
        <taxon>Diplostraca</taxon>
        <taxon>Cladocera</taxon>
        <taxon>Anomopoda</taxon>
        <taxon>Daphniidae</taxon>
        <taxon>Daphnia</taxon>
    </lineage>
</organism>
<dbReference type="InterPro" id="IPR036291">
    <property type="entry name" value="NAD(P)-bd_dom_sf"/>
</dbReference>
<dbReference type="AlphaFoldDB" id="A0A8J2W9N5"/>
<evidence type="ECO:0000256" key="1">
    <source>
        <dbReference type="ARBA" id="ARBA00004496"/>
    </source>
</evidence>
<dbReference type="Pfam" id="PF07855">
    <property type="entry name" value="ATG101"/>
    <property type="match status" value="1"/>
</dbReference>
<evidence type="ECO:0000256" key="4">
    <source>
        <dbReference type="ARBA" id="ARBA00011981"/>
    </source>
</evidence>
<dbReference type="SUPFAM" id="SSF50129">
    <property type="entry name" value="GroES-like"/>
    <property type="match status" value="2"/>
</dbReference>
<evidence type="ECO:0000256" key="28">
    <source>
        <dbReference type="ARBA" id="ARBA00048387"/>
    </source>
</evidence>
<evidence type="ECO:0000256" key="17">
    <source>
        <dbReference type="ARBA" id="ARBA00032255"/>
    </source>
</evidence>
<dbReference type="Pfam" id="PF16884">
    <property type="entry name" value="ADH_N_2"/>
    <property type="match status" value="1"/>
</dbReference>
<comment type="catalytic activity">
    <reaction evidence="34">
        <text>hexanal + NADP(+) = (E)-hex-2-enal + NADPH + H(+)</text>
        <dbReference type="Rhea" id="RHEA:50776"/>
        <dbReference type="ChEBI" id="CHEBI:15378"/>
        <dbReference type="ChEBI" id="CHEBI:28913"/>
        <dbReference type="ChEBI" id="CHEBI:57783"/>
        <dbReference type="ChEBI" id="CHEBI:58349"/>
        <dbReference type="ChEBI" id="CHEBI:88528"/>
    </reaction>
    <physiologicalReaction direction="right-to-left" evidence="34">
        <dbReference type="Rhea" id="RHEA:50778"/>
    </physiologicalReaction>
</comment>
<dbReference type="InterPro" id="IPR011032">
    <property type="entry name" value="GroES-like_sf"/>
</dbReference>
<evidence type="ECO:0000256" key="25">
    <source>
        <dbReference type="ARBA" id="ARBA00047903"/>
    </source>
</evidence>
<evidence type="ECO:0000256" key="15">
    <source>
        <dbReference type="ARBA" id="ARBA00023278"/>
    </source>
</evidence>
<evidence type="ECO:0000256" key="30">
    <source>
        <dbReference type="ARBA" id="ARBA00048953"/>
    </source>
</evidence>
<comment type="subcellular location">
    <subcellularLocation>
        <location evidence="1">Cytoplasm</location>
    </subcellularLocation>
</comment>
<evidence type="ECO:0000256" key="32">
    <source>
        <dbReference type="ARBA" id="ARBA00049070"/>
    </source>
</evidence>
<keyword evidence="13" id="KW-0560">Oxidoreductase</keyword>
<comment type="catalytic activity">
    <reaction evidence="26">
        <text>nonan-2-one + NADP(+) = (3E)-nonen-2-one + NADPH + H(+)</text>
        <dbReference type="Rhea" id="RHEA:50616"/>
        <dbReference type="ChEBI" id="CHEBI:15378"/>
        <dbReference type="ChEBI" id="CHEBI:57783"/>
        <dbReference type="ChEBI" id="CHEBI:58349"/>
        <dbReference type="ChEBI" id="CHEBI:77927"/>
        <dbReference type="ChEBI" id="CHEBI:133457"/>
    </reaction>
    <physiologicalReaction direction="right-to-left" evidence="26">
        <dbReference type="Rhea" id="RHEA:50618"/>
    </physiologicalReaction>
</comment>
<evidence type="ECO:0000256" key="6">
    <source>
        <dbReference type="ARBA" id="ARBA00020651"/>
    </source>
</evidence>
<dbReference type="EC" id="1.3.1.74" evidence="5"/>
<evidence type="ECO:0000256" key="22">
    <source>
        <dbReference type="ARBA" id="ARBA00047742"/>
    </source>
</evidence>
<evidence type="ECO:0000256" key="24">
    <source>
        <dbReference type="ARBA" id="ARBA00047878"/>
    </source>
</evidence>
<dbReference type="InterPro" id="IPR014190">
    <property type="entry name" value="PTGR1"/>
</dbReference>
<dbReference type="GO" id="GO:0047522">
    <property type="term" value="F:15-oxoprostaglandin 13-reductase [NAD(P)+] activity"/>
    <property type="evidence" value="ECO:0007669"/>
    <property type="project" value="UniProtKB-EC"/>
</dbReference>
<dbReference type="CDD" id="cd08294">
    <property type="entry name" value="leukotriene_B4_DH_like"/>
    <property type="match status" value="1"/>
</dbReference>
<dbReference type="EMBL" id="CAKKLH010000300">
    <property type="protein sequence ID" value="CAH0110128.1"/>
    <property type="molecule type" value="Genomic_DNA"/>
</dbReference>
<evidence type="ECO:0000256" key="16">
    <source>
        <dbReference type="ARBA" id="ARBA00031851"/>
    </source>
</evidence>
<evidence type="ECO:0000256" key="31">
    <source>
        <dbReference type="ARBA" id="ARBA00049068"/>
    </source>
</evidence>
<keyword evidence="37" id="KW-1185">Reference proteome</keyword>
<keyword evidence="7" id="KW-0963">Cytoplasm</keyword>
<dbReference type="OrthoDB" id="809632at2759"/>
<evidence type="ECO:0000256" key="13">
    <source>
        <dbReference type="ARBA" id="ARBA00023002"/>
    </source>
</evidence>
<evidence type="ECO:0000256" key="10">
    <source>
        <dbReference type="ARBA" id="ARBA00022832"/>
    </source>
</evidence>
<proteinExistence type="inferred from homology"/>
<dbReference type="SMART" id="SM00829">
    <property type="entry name" value="PKS_ER"/>
    <property type="match status" value="1"/>
</dbReference>
<comment type="catalytic activity">
    <reaction evidence="21">
        <text>decanal + NADP(+) = (2E)-decenal + NADPH + H(+)</text>
        <dbReference type="Rhea" id="RHEA:50612"/>
        <dbReference type="ChEBI" id="CHEBI:15378"/>
        <dbReference type="ChEBI" id="CHEBI:31457"/>
        <dbReference type="ChEBI" id="CHEBI:57783"/>
        <dbReference type="ChEBI" id="CHEBI:58349"/>
        <dbReference type="ChEBI" id="CHEBI:133455"/>
    </reaction>
    <physiologicalReaction direction="right-to-left" evidence="21">
        <dbReference type="Rhea" id="RHEA:50614"/>
    </physiologicalReaction>
</comment>
<evidence type="ECO:0000256" key="9">
    <source>
        <dbReference type="ARBA" id="ARBA00022553"/>
    </source>
</evidence>
<comment type="subunit">
    <text evidence="3">Monomer or homodimer.</text>
</comment>
<evidence type="ECO:0000256" key="21">
    <source>
        <dbReference type="ARBA" id="ARBA00047617"/>
    </source>
</evidence>
<comment type="catalytic activity">
    <reaction evidence="30">
        <text>6-trans-leukotriene B4 + NADP(+) = 12-oxo-(5S)-hydroxy-(6E,8E,10E,14Z)-eicosatetraenoate + NADPH + H(+)</text>
        <dbReference type="Rhea" id="RHEA:51204"/>
        <dbReference type="ChEBI" id="CHEBI:15378"/>
        <dbReference type="ChEBI" id="CHEBI:57783"/>
        <dbReference type="ChEBI" id="CHEBI:58349"/>
        <dbReference type="ChEBI" id="CHEBI:90723"/>
        <dbReference type="ChEBI" id="CHEBI:133974"/>
    </reaction>
    <physiologicalReaction direction="left-to-right" evidence="30">
        <dbReference type="Rhea" id="RHEA:51205"/>
    </physiologicalReaction>
</comment>
<evidence type="ECO:0000256" key="19">
    <source>
        <dbReference type="ARBA" id="ARBA00033119"/>
    </source>
</evidence>
<comment type="catalytic activity">
    <reaction evidence="28">
        <text>4-hydroxynonanal + NADP(+) = (E)-4-hydroxynon-2-enal + NADPH + H(+)</text>
        <dbReference type="Rhea" id="RHEA:64736"/>
        <dbReference type="ChEBI" id="CHEBI:15378"/>
        <dbReference type="ChEBI" id="CHEBI:57783"/>
        <dbReference type="ChEBI" id="CHEBI:58349"/>
        <dbReference type="ChEBI" id="CHEBI:58968"/>
        <dbReference type="ChEBI" id="CHEBI:156112"/>
    </reaction>
    <physiologicalReaction direction="right-to-left" evidence="28">
        <dbReference type="Rhea" id="RHEA:64738"/>
    </physiologicalReaction>
</comment>
<comment type="catalytic activity">
    <reaction evidence="32">
        <text>13,14-dihydro-15-oxo-prostaglandin E1 + NADP(+) = 15-oxoprostaglandin E1 + NADPH + H(+)</text>
        <dbReference type="Rhea" id="RHEA:50584"/>
        <dbReference type="ChEBI" id="CHEBI:15378"/>
        <dbReference type="ChEBI" id="CHEBI:57401"/>
        <dbReference type="ChEBI" id="CHEBI:57783"/>
        <dbReference type="ChEBI" id="CHEBI:58349"/>
        <dbReference type="ChEBI" id="CHEBI:133408"/>
    </reaction>
    <physiologicalReaction direction="right-to-left" evidence="32">
        <dbReference type="Rhea" id="RHEA:50586"/>
    </physiologicalReaction>
</comment>
<dbReference type="InterPro" id="IPR013149">
    <property type="entry name" value="ADH-like_C"/>
</dbReference>
<gene>
    <name evidence="36" type="ORF">DGAL_LOCUS13628</name>
</gene>
<accession>A0A8J2W9N5</accession>
<sequence>MIDVPTKGKKYVLEHHFNGLPTLENFKLVDVDIPELQTGEILVEALFFSVDPYMRPYSARLLQEGSTMIGSQVAKVVATKNGEYPLGTRLVGYWGWSTHTVVNPSNVATGMIGSFTHFPDIGSLSPSLGLGAIGMPGNTAYFGLLEICQPKEGDVVVVTGAAGAVGSLVGQIAKIKGCYVIGFAGSDDKVKWLVDELGFDKAYNYKTADWDKSLKEAAPKGVDCYFDNVGGLLSTTIRNHMKDFGRISVCGSISTYNDKTPTMAPACEAAFVFKQLKMEGFLVGRWMSRWMEGLSQMTKWIQEGKIKVRETYTDGFENMPQAFIDMLNGVNTGPLQSLHLDFLRESKLTDECSVLSRLSFTPLSGNCKLYKVTLFPSKALEGRQVEEAVSSLFHTLLFHRTLGKFHYKQDGKYTVGTVGYEDTDCDFVDLTYVRCSSGEMQKIVHKEATAFSECLRSQERETQGQARSGHISLTFYQTKKARWPFPSENIPWEVWNLRMEIMTLASEIGTEFIKRQLYREKVGELLAEKILYIAESMNRPSYVPKMPNQPELDLIFDTSFVDIQPYLFKISYGTSPVLGSFNMGTTVRRLLKDTLSI</sequence>
<comment type="catalytic activity">
    <reaction evidence="29">
        <text>20-hydroxy-leukotriene B4 + NADP(+) = 12-oxo-20-hydroxy-leukotriene B4 + NADPH + H(+)</text>
        <dbReference type="Rhea" id="RHEA:51208"/>
        <dbReference type="ChEBI" id="CHEBI:15378"/>
        <dbReference type="ChEBI" id="CHEBI:57460"/>
        <dbReference type="ChEBI" id="CHEBI:57783"/>
        <dbReference type="ChEBI" id="CHEBI:58349"/>
        <dbReference type="ChEBI" id="CHEBI:133346"/>
    </reaction>
    <physiologicalReaction direction="left-to-right" evidence="29">
        <dbReference type="Rhea" id="RHEA:51209"/>
    </physiologicalReaction>
</comment>
<keyword evidence="15" id="KW-0379">Hydroxylation</keyword>
<name>A0A8J2W9N5_9CRUS</name>
<comment type="catalytic activity">
    <reaction evidence="27">
        <text>13,14-dihydro-15-oxo-PGF2alpha + NADP(+) = 15-oxoprostaglandin F2alpha + NADPH + H(+)</text>
        <dbReference type="Rhea" id="RHEA:50588"/>
        <dbReference type="ChEBI" id="CHEBI:15378"/>
        <dbReference type="ChEBI" id="CHEBI:57783"/>
        <dbReference type="ChEBI" id="CHEBI:58349"/>
        <dbReference type="ChEBI" id="CHEBI:133374"/>
        <dbReference type="ChEBI" id="CHEBI:133409"/>
    </reaction>
    <physiologicalReaction direction="right-to-left" evidence="27">
        <dbReference type="Rhea" id="RHEA:50590"/>
    </physiologicalReaction>
</comment>
<comment type="catalytic activity">
    <reaction evidence="23">
        <text>leukotriene B4 + NADP(+) = 12-oxo-leukotriene B4 + NADPH + H(+)</text>
        <dbReference type="Rhea" id="RHEA:50608"/>
        <dbReference type="ChEBI" id="CHEBI:15378"/>
        <dbReference type="ChEBI" id="CHEBI:57461"/>
        <dbReference type="ChEBI" id="CHEBI:57783"/>
        <dbReference type="ChEBI" id="CHEBI:58349"/>
        <dbReference type="ChEBI" id="CHEBI:133309"/>
    </reaction>
    <physiologicalReaction direction="left-to-right" evidence="23">
        <dbReference type="Rhea" id="RHEA:50609"/>
    </physiologicalReaction>
</comment>
<comment type="catalytic activity">
    <reaction evidence="24">
        <text>13,14-dihydro-15-oxo-prostaglandin F1alpha + NADP(+) = 15-oxoprostaglandin F1alpha + NADPH + H(+)</text>
        <dbReference type="Rhea" id="RHEA:50592"/>
        <dbReference type="ChEBI" id="CHEBI:15378"/>
        <dbReference type="ChEBI" id="CHEBI:57783"/>
        <dbReference type="ChEBI" id="CHEBI:58349"/>
        <dbReference type="ChEBI" id="CHEBI:79072"/>
        <dbReference type="ChEBI" id="CHEBI:133411"/>
    </reaction>
    <physiologicalReaction direction="right-to-left" evidence="24">
        <dbReference type="Rhea" id="RHEA:50594"/>
    </physiologicalReaction>
</comment>
<comment type="catalytic activity">
    <reaction evidence="33">
        <text>an n-alkanal + NADP(+) = an alk-2-enal + NADPH + H(+)</text>
        <dbReference type="Rhea" id="RHEA:13737"/>
        <dbReference type="ChEBI" id="CHEBI:12834"/>
        <dbReference type="ChEBI" id="CHEBI:13757"/>
        <dbReference type="ChEBI" id="CHEBI:15378"/>
        <dbReference type="ChEBI" id="CHEBI:57783"/>
        <dbReference type="ChEBI" id="CHEBI:58349"/>
        <dbReference type="EC" id="1.3.1.74"/>
    </reaction>
    <physiologicalReaction direction="right-to-left" evidence="33">
        <dbReference type="Rhea" id="RHEA:13739"/>
    </physiologicalReaction>
</comment>
<evidence type="ECO:0000256" key="23">
    <source>
        <dbReference type="ARBA" id="ARBA00047871"/>
    </source>
</evidence>
<evidence type="ECO:0000313" key="36">
    <source>
        <dbReference type="EMBL" id="CAH0110128.1"/>
    </source>
</evidence>
<dbReference type="GO" id="GO:0005737">
    <property type="term" value="C:cytoplasm"/>
    <property type="evidence" value="ECO:0007669"/>
    <property type="project" value="UniProtKB-SubCell"/>
</dbReference>
<evidence type="ECO:0000256" key="26">
    <source>
        <dbReference type="ARBA" id="ARBA00048066"/>
    </source>
</evidence>
<protein>
    <recommendedName>
        <fullName evidence="6">Prostaglandin reductase 1</fullName>
        <ecNumber evidence="4">1.3.1.48</ecNumber>
        <ecNumber evidence="5">1.3.1.74</ecNumber>
    </recommendedName>
    <alternativeName>
        <fullName evidence="19">15-oxoprostaglandin 13-reductase</fullName>
    </alternativeName>
    <alternativeName>
        <fullName evidence="17">Dithiolethione-inducible gene 1 protein</fullName>
    </alternativeName>
    <alternativeName>
        <fullName evidence="16">Leukotriene B4 12-hydroxydehydrogenase</fullName>
    </alternativeName>
    <alternativeName>
        <fullName evidence="18">NAD(P)H-dependent alkenal/one oxidoreductase</fullName>
    </alternativeName>
</protein>
<evidence type="ECO:0000256" key="7">
    <source>
        <dbReference type="ARBA" id="ARBA00022490"/>
    </source>
</evidence>
<dbReference type="GO" id="GO:0006693">
    <property type="term" value="P:prostaglandin metabolic process"/>
    <property type="evidence" value="ECO:0007669"/>
    <property type="project" value="UniProtKB-KW"/>
</dbReference>
<dbReference type="InterPro" id="IPR020843">
    <property type="entry name" value="ER"/>
</dbReference>
<evidence type="ECO:0000313" key="37">
    <source>
        <dbReference type="Proteomes" id="UP000789390"/>
    </source>
</evidence>
<comment type="catalytic activity">
    <reaction evidence="25">
        <text>dodecanal + NADP(+) = (2E)-dodecenal + NADPH + H(+)</text>
        <dbReference type="Rhea" id="RHEA:50784"/>
        <dbReference type="ChEBI" id="CHEBI:15378"/>
        <dbReference type="ChEBI" id="CHEBI:27836"/>
        <dbReference type="ChEBI" id="CHEBI:57783"/>
        <dbReference type="ChEBI" id="CHEBI:58349"/>
        <dbReference type="ChEBI" id="CHEBI:133741"/>
    </reaction>
    <physiologicalReaction direction="right-to-left" evidence="25">
        <dbReference type="Rhea" id="RHEA:50786"/>
    </physiologicalReaction>
</comment>
<dbReference type="SUPFAM" id="SSF51735">
    <property type="entry name" value="NAD(P)-binding Rossmann-fold domains"/>
    <property type="match status" value="1"/>
</dbReference>
<evidence type="ECO:0000256" key="5">
    <source>
        <dbReference type="ARBA" id="ARBA00012410"/>
    </source>
</evidence>
<keyword evidence="9" id="KW-0597">Phosphoprotein</keyword>
<dbReference type="Gene3D" id="3.90.180.10">
    <property type="entry name" value="Medium-chain alcohol dehydrogenases, catalytic domain"/>
    <property type="match status" value="1"/>
</dbReference>
<feature type="domain" description="Enoyl reductase (ER)" evidence="35">
    <location>
        <begin position="21"/>
        <end position="332"/>
    </location>
</feature>
<evidence type="ECO:0000259" key="35">
    <source>
        <dbReference type="SMART" id="SM00829"/>
    </source>
</evidence>
<keyword evidence="12" id="KW-0007">Acetylation</keyword>
<evidence type="ECO:0000256" key="2">
    <source>
        <dbReference type="ARBA" id="ARBA00010460"/>
    </source>
</evidence>
<dbReference type="GO" id="GO:0006914">
    <property type="term" value="P:autophagy"/>
    <property type="evidence" value="ECO:0007669"/>
    <property type="project" value="InterPro"/>
</dbReference>
<keyword evidence="11" id="KW-0521">NADP</keyword>
<keyword evidence="14" id="KW-0443">Lipid metabolism</keyword>
<evidence type="ECO:0000256" key="27">
    <source>
        <dbReference type="ARBA" id="ARBA00048290"/>
    </source>
</evidence>
<comment type="similarity">
    <text evidence="2">Belongs to the NADP-dependent oxidoreductase L4BD family.</text>
</comment>
<evidence type="ECO:0000256" key="34">
    <source>
        <dbReference type="ARBA" id="ARBA00049368"/>
    </source>
</evidence>
<dbReference type="PANTHER" id="PTHR43205:SF7">
    <property type="entry name" value="PROSTAGLANDIN REDUCTASE 1"/>
    <property type="match status" value="1"/>
</dbReference>
<keyword evidence="10" id="KW-0276">Fatty acid metabolism</keyword>